<accession>A0AAP0KC80</accession>
<keyword evidence="2" id="KW-1185">Reference proteome</keyword>
<gene>
    <name evidence="1" type="ORF">Scep_007725</name>
</gene>
<dbReference type="EMBL" id="JBBNAG010000003">
    <property type="protein sequence ID" value="KAK9148968.1"/>
    <property type="molecule type" value="Genomic_DNA"/>
</dbReference>
<organism evidence="1 2">
    <name type="scientific">Stephania cephalantha</name>
    <dbReference type="NCBI Taxonomy" id="152367"/>
    <lineage>
        <taxon>Eukaryota</taxon>
        <taxon>Viridiplantae</taxon>
        <taxon>Streptophyta</taxon>
        <taxon>Embryophyta</taxon>
        <taxon>Tracheophyta</taxon>
        <taxon>Spermatophyta</taxon>
        <taxon>Magnoliopsida</taxon>
        <taxon>Ranunculales</taxon>
        <taxon>Menispermaceae</taxon>
        <taxon>Menispermoideae</taxon>
        <taxon>Cissampelideae</taxon>
        <taxon>Stephania</taxon>
    </lineage>
</organism>
<evidence type="ECO:0000313" key="2">
    <source>
        <dbReference type="Proteomes" id="UP001419268"/>
    </source>
</evidence>
<comment type="caution">
    <text evidence="1">The sequence shown here is derived from an EMBL/GenBank/DDBJ whole genome shotgun (WGS) entry which is preliminary data.</text>
</comment>
<name>A0AAP0KC80_9MAGN</name>
<evidence type="ECO:0000313" key="1">
    <source>
        <dbReference type="EMBL" id="KAK9148968.1"/>
    </source>
</evidence>
<sequence length="63" mass="7112">MEGLLRDIGGTVVTTESVSLQVAYKRSLVRETYLSRHPDEIIPTSVIAQSNDRSIGDRKMKRH</sequence>
<reference evidence="1 2" key="1">
    <citation type="submission" date="2024-01" db="EMBL/GenBank/DDBJ databases">
        <title>Genome assemblies of Stephania.</title>
        <authorList>
            <person name="Yang L."/>
        </authorList>
    </citation>
    <scope>NUCLEOTIDE SEQUENCE [LARGE SCALE GENOMIC DNA]</scope>
    <source>
        <strain evidence="1">JXDWG</strain>
        <tissue evidence="1">Leaf</tissue>
    </source>
</reference>
<protein>
    <submittedName>
        <fullName evidence="1">Uncharacterized protein</fullName>
    </submittedName>
</protein>
<dbReference type="Proteomes" id="UP001419268">
    <property type="component" value="Unassembled WGS sequence"/>
</dbReference>
<proteinExistence type="predicted"/>
<dbReference type="AlphaFoldDB" id="A0AAP0KC80"/>